<dbReference type="PROSITE" id="PS51904">
    <property type="entry name" value="GLYCOSYL_HYDROL_F25_2"/>
    <property type="match status" value="1"/>
</dbReference>
<keyword evidence="7" id="KW-0732">Signal</keyword>
<evidence type="ECO:0000313" key="8">
    <source>
        <dbReference type="EMBL" id="MBS9334900.1"/>
    </source>
</evidence>
<dbReference type="PANTHER" id="PTHR34135:SF2">
    <property type="entry name" value="LYSOZYME"/>
    <property type="match status" value="1"/>
</dbReference>
<evidence type="ECO:0000256" key="7">
    <source>
        <dbReference type="SAM" id="SignalP"/>
    </source>
</evidence>
<dbReference type="Gene3D" id="2.10.270.10">
    <property type="entry name" value="Cholin Binding"/>
    <property type="match status" value="3"/>
</dbReference>
<dbReference type="RefSeq" id="WP_213819493.1">
    <property type="nucleotide sequence ID" value="NZ_JAAMFI010000001.1"/>
</dbReference>
<organism evidence="8 9">
    <name type="scientific">Fructobacillus papyriferae</name>
    <dbReference type="NCBI Taxonomy" id="2713171"/>
    <lineage>
        <taxon>Bacteria</taxon>
        <taxon>Bacillati</taxon>
        <taxon>Bacillota</taxon>
        <taxon>Bacilli</taxon>
        <taxon>Lactobacillales</taxon>
        <taxon>Lactobacillaceae</taxon>
        <taxon>Fructobacillus</taxon>
    </lineage>
</organism>
<dbReference type="InterPro" id="IPR017853">
    <property type="entry name" value="GH"/>
</dbReference>
<comment type="caution">
    <text evidence="8">The sequence shown here is derived from an EMBL/GenBank/DDBJ whole genome shotgun (WGS) entry which is preliminary data.</text>
</comment>
<reference evidence="8 9" key="1">
    <citation type="submission" date="2020-02" db="EMBL/GenBank/DDBJ databases">
        <title>Fructobacillus sp. isolated from paper mulberry of Taiwan.</title>
        <authorList>
            <person name="Lin S.-T."/>
        </authorList>
    </citation>
    <scope>NUCLEOTIDE SEQUENCE [LARGE SCALE GENOMIC DNA]</scope>
    <source>
        <strain evidence="8 9">M1-10</strain>
    </source>
</reference>
<feature type="repeat" description="Cell wall-binding" evidence="5">
    <location>
        <begin position="401"/>
        <end position="420"/>
    </location>
</feature>
<dbReference type="InterPro" id="IPR002053">
    <property type="entry name" value="Glyco_hydro_25"/>
</dbReference>
<sequence length="529" mass="60672">MNKKITLLTVLALSTFGVSFNKDSVVNAADIAQVTAGQSGIPAMDVVDISSHNGKLSVSDFQKMKSYGIRGVIVKLTEGNYYRNPYAESQVNNARTAGMRVSAYHYSVYGDGWAAQAEANYFADYARQLGFSDQDLLVNDLEDNSTKNGGVSGSSWMFNEQLKARGFQNRALYTYTSYWNTMRLNVPFISNDRIWMASYPYNPSSSDLWNKGYGMWQWTSNAKVPGINGTFDMSIDYAGMASEKKFVQKNIDGKWYLIDDSTGQKQVGLQYLEDSKKWVLYDRKTGEMLYGQQEDEGHWYYFDTWSGAMVYGRKQVSDGNGGTKWVLYDRENGQMLYGQQKDEGHWYYFDNWNGAMRYGLQFLKDYNNWYYYDMYDGTMQYGLQTVDGKKYYFDTWDGGRKSGQIKIDGKWYYFDEKTGEMVTGLKTVDGRQVLYGTDGTMQYGLQTVDGKKYYFDTWDGGRKSGQIKIDGKWHLFDEKTGEMKTGKQYLSQGNKWVIYNQETGDMEYGDVMFNGVLYHCDNFSGAIIS</sequence>
<name>A0ABS5QP15_9LACO</name>
<evidence type="ECO:0000256" key="3">
    <source>
        <dbReference type="ARBA" id="ARBA00022801"/>
    </source>
</evidence>
<evidence type="ECO:0000256" key="1">
    <source>
        <dbReference type="ARBA" id="ARBA00010646"/>
    </source>
</evidence>
<dbReference type="SUPFAM" id="SSF51445">
    <property type="entry name" value="(Trans)glycosidases"/>
    <property type="match status" value="1"/>
</dbReference>
<dbReference type="EMBL" id="JAAMFI010000001">
    <property type="protein sequence ID" value="MBS9334900.1"/>
    <property type="molecule type" value="Genomic_DNA"/>
</dbReference>
<comment type="similarity">
    <text evidence="1 6">Belongs to the glycosyl hydrolase 25 family.</text>
</comment>
<keyword evidence="9" id="KW-1185">Reference proteome</keyword>
<keyword evidence="2" id="KW-0677">Repeat</keyword>
<evidence type="ECO:0000313" key="9">
    <source>
        <dbReference type="Proteomes" id="UP001519418"/>
    </source>
</evidence>
<dbReference type="InterPro" id="IPR018077">
    <property type="entry name" value="Glyco_hydro_fam25_subgr"/>
</dbReference>
<evidence type="ECO:0000256" key="5">
    <source>
        <dbReference type="PROSITE-ProRule" id="PRU00591"/>
    </source>
</evidence>
<dbReference type="PROSITE" id="PS51170">
    <property type="entry name" value="CW"/>
    <property type="match status" value="1"/>
</dbReference>
<proteinExistence type="inferred from homology"/>
<gene>
    <name evidence="8" type="ORF">G6R27_02455</name>
</gene>
<accession>A0ABS5QP15</accession>
<evidence type="ECO:0000256" key="2">
    <source>
        <dbReference type="ARBA" id="ARBA00022737"/>
    </source>
</evidence>
<dbReference type="InterPro" id="IPR018337">
    <property type="entry name" value="Cell_wall/Cho-bd_repeat"/>
</dbReference>
<dbReference type="Pfam" id="PF01473">
    <property type="entry name" value="Choline_bind_1"/>
    <property type="match status" value="3"/>
</dbReference>
<dbReference type="Proteomes" id="UP001519418">
    <property type="component" value="Unassembled WGS sequence"/>
</dbReference>
<protein>
    <recommendedName>
        <fullName evidence="6">Lysozyme</fullName>
        <ecNumber evidence="6">3.2.1.17</ecNumber>
    </recommendedName>
</protein>
<dbReference type="PANTHER" id="PTHR34135">
    <property type="entry name" value="LYSOZYME"/>
    <property type="match status" value="1"/>
</dbReference>
<keyword evidence="3 6" id="KW-0378">Hydrolase</keyword>
<dbReference type="PROSITE" id="PS00953">
    <property type="entry name" value="GLYCOSYL_HYDROL_F25_1"/>
    <property type="match status" value="1"/>
</dbReference>
<dbReference type="Pfam" id="PF01183">
    <property type="entry name" value="Glyco_hydro_25"/>
    <property type="match status" value="1"/>
</dbReference>
<keyword evidence="4 6" id="KW-0326">Glycosidase</keyword>
<feature type="signal peptide" evidence="7">
    <location>
        <begin position="1"/>
        <end position="21"/>
    </location>
</feature>
<evidence type="ECO:0000256" key="4">
    <source>
        <dbReference type="ARBA" id="ARBA00023295"/>
    </source>
</evidence>
<dbReference type="InterPro" id="IPR008270">
    <property type="entry name" value="Glyco_hydro_25_AS"/>
</dbReference>
<evidence type="ECO:0000256" key="6">
    <source>
        <dbReference type="RuleBase" id="RU361176"/>
    </source>
</evidence>
<dbReference type="EC" id="3.2.1.17" evidence="6"/>
<dbReference type="SMART" id="SM00641">
    <property type="entry name" value="Glyco_25"/>
    <property type="match status" value="1"/>
</dbReference>
<dbReference type="SUPFAM" id="SSF69360">
    <property type="entry name" value="Cell wall binding repeat"/>
    <property type="match status" value="2"/>
</dbReference>
<dbReference type="Gene3D" id="3.20.20.80">
    <property type="entry name" value="Glycosidases"/>
    <property type="match status" value="1"/>
</dbReference>
<feature type="chain" id="PRO_5046071835" description="Lysozyme" evidence="7">
    <location>
        <begin position="22"/>
        <end position="529"/>
    </location>
</feature>
<comment type="catalytic activity">
    <reaction evidence="6">
        <text>Hydrolysis of (1-&gt;4)-beta-linkages between N-acetylmuramic acid and N-acetyl-D-glucosamine residues in a peptidoglycan and between N-acetyl-D-glucosamine residues in chitodextrins.</text>
        <dbReference type="EC" id="3.2.1.17"/>
    </reaction>
</comment>
<dbReference type="Pfam" id="PF19127">
    <property type="entry name" value="Choline_bind_3"/>
    <property type="match status" value="1"/>
</dbReference>